<dbReference type="KEGG" id="tasa:A1Q1_05786"/>
<dbReference type="AlphaFoldDB" id="J6ESD4"/>
<protein>
    <submittedName>
        <fullName evidence="1">Uncharacterized protein</fullName>
    </submittedName>
</protein>
<accession>J6ESD4</accession>
<evidence type="ECO:0000313" key="1">
    <source>
        <dbReference type="EMBL" id="EJT45637.1"/>
    </source>
</evidence>
<sequence>MYRERDIWVGPIGHWLAQLTSTCVNHPHLASTLHLPSSQPATTGYRKERVKMERTRTVPLSLCPGPAPTQLPEHGAVLGPCSPAAAIHLCLGFLDLASLPSFNSQDEPPDPSRALIITGPRHQLQSAIDSEDEPRLREPIPDLSKVDMRYCPTWRHAALLLSLLSADPNPSSAELVEKPGLIVLSDLSALFDRDVDEAKENVPPPPPPTTDIAIEGMESVEVGKEKETKEPKRELGKDAWEYLSLISAAKQAASHMDAALVVLEHDPVSLPLPSSAHSSRSLEMKDALQKLLGHVVTVTKGEGEYEVHQGTEMWRMRRREVSKDEYALPPIRTGTEEVGYEWSWV</sequence>
<proteinExistence type="predicted"/>
<dbReference type="RefSeq" id="XP_014176470.1">
    <property type="nucleotide sequence ID" value="XM_014320995.1"/>
</dbReference>
<evidence type="ECO:0000313" key="2">
    <source>
        <dbReference type="Proteomes" id="UP000002748"/>
    </source>
</evidence>
<dbReference type="VEuPathDB" id="FungiDB:A1Q1_05786"/>
<dbReference type="EMBL" id="ALBS01000322">
    <property type="protein sequence ID" value="EJT45637.1"/>
    <property type="molecule type" value="Genomic_DNA"/>
</dbReference>
<dbReference type="HOGENOM" id="CLU_804575_0_0_1"/>
<dbReference type="GeneID" id="25989298"/>
<reference evidence="1 2" key="1">
    <citation type="journal article" date="2012" name="Eukaryot. Cell">
        <title>Draft genome sequence of CBS 2479, the standard type strain of Trichosporon asahii.</title>
        <authorList>
            <person name="Yang R.Y."/>
            <person name="Li H.T."/>
            <person name="Zhu H."/>
            <person name="Zhou G.P."/>
            <person name="Wang M."/>
            <person name="Wang L."/>
        </authorList>
    </citation>
    <scope>NUCLEOTIDE SEQUENCE [LARGE SCALE GENOMIC DNA]</scope>
    <source>
        <strain evidence="2">ATCC 90039 / CBS 2479 / JCM 2466 / KCTC 7840 / NCYC 2677 / UAMH 7654</strain>
    </source>
</reference>
<comment type="caution">
    <text evidence="1">The sequence shown here is derived from an EMBL/GenBank/DDBJ whole genome shotgun (WGS) entry which is preliminary data.</text>
</comment>
<dbReference type="Proteomes" id="UP000002748">
    <property type="component" value="Unassembled WGS sequence"/>
</dbReference>
<gene>
    <name evidence="1" type="ORF">A1Q1_05786</name>
</gene>
<name>J6ESD4_TRIAS</name>
<organism evidence="1 2">
    <name type="scientific">Trichosporon asahii var. asahii (strain ATCC 90039 / CBS 2479 / JCM 2466 / KCTC 7840 / NBRC 103889/ NCYC 2677 / UAMH 7654)</name>
    <name type="common">Yeast</name>
    <dbReference type="NCBI Taxonomy" id="1186058"/>
    <lineage>
        <taxon>Eukaryota</taxon>
        <taxon>Fungi</taxon>
        <taxon>Dikarya</taxon>
        <taxon>Basidiomycota</taxon>
        <taxon>Agaricomycotina</taxon>
        <taxon>Tremellomycetes</taxon>
        <taxon>Trichosporonales</taxon>
        <taxon>Trichosporonaceae</taxon>
        <taxon>Trichosporon</taxon>
    </lineage>
</organism>